<sequence length="87" mass="10133">MPRMPFRWSPHVSDDDIGRAKNHIMTTYSLYATVDRQCPPSTKATDVWERNLNCHSTIGDSAVSRVRGRVSQKIFKMHTFFFTKQRS</sequence>
<evidence type="ECO:0000313" key="1">
    <source>
        <dbReference type="EMBL" id="GBN37126.1"/>
    </source>
</evidence>
<dbReference type="Proteomes" id="UP000499080">
    <property type="component" value="Unassembled WGS sequence"/>
</dbReference>
<gene>
    <name evidence="1" type="ORF">AVEN_160143_1</name>
</gene>
<dbReference type="AlphaFoldDB" id="A0A4Y2NHB5"/>
<organism evidence="1 2">
    <name type="scientific">Araneus ventricosus</name>
    <name type="common">Orbweaver spider</name>
    <name type="synonym">Epeira ventricosa</name>
    <dbReference type="NCBI Taxonomy" id="182803"/>
    <lineage>
        <taxon>Eukaryota</taxon>
        <taxon>Metazoa</taxon>
        <taxon>Ecdysozoa</taxon>
        <taxon>Arthropoda</taxon>
        <taxon>Chelicerata</taxon>
        <taxon>Arachnida</taxon>
        <taxon>Araneae</taxon>
        <taxon>Araneomorphae</taxon>
        <taxon>Entelegynae</taxon>
        <taxon>Araneoidea</taxon>
        <taxon>Araneidae</taxon>
        <taxon>Araneus</taxon>
    </lineage>
</organism>
<evidence type="ECO:0000313" key="2">
    <source>
        <dbReference type="Proteomes" id="UP000499080"/>
    </source>
</evidence>
<keyword evidence="2" id="KW-1185">Reference proteome</keyword>
<comment type="caution">
    <text evidence="1">The sequence shown here is derived from an EMBL/GenBank/DDBJ whole genome shotgun (WGS) entry which is preliminary data.</text>
</comment>
<protein>
    <submittedName>
        <fullName evidence="1">Uncharacterized protein</fullName>
    </submittedName>
</protein>
<accession>A0A4Y2NHB5</accession>
<proteinExistence type="predicted"/>
<reference evidence="1 2" key="1">
    <citation type="journal article" date="2019" name="Sci. Rep.">
        <title>Orb-weaving spider Araneus ventricosus genome elucidates the spidroin gene catalogue.</title>
        <authorList>
            <person name="Kono N."/>
            <person name="Nakamura H."/>
            <person name="Ohtoshi R."/>
            <person name="Moran D.A.P."/>
            <person name="Shinohara A."/>
            <person name="Yoshida Y."/>
            <person name="Fujiwara M."/>
            <person name="Mori M."/>
            <person name="Tomita M."/>
            <person name="Arakawa K."/>
        </authorList>
    </citation>
    <scope>NUCLEOTIDE SEQUENCE [LARGE SCALE GENOMIC DNA]</scope>
</reference>
<name>A0A4Y2NHB5_ARAVE</name>
<dbReference type="EMBL" id="BGPR01008964">
    <property type="protein sequence ID" value="GBN37126.1"/>
    <property type="molecule type" value="Genomic_DNA"/>
</dbReference>